<evidence type="ECO:0000313" key="2">
    <source>
        <dbReference type="EMBL" id="EMD39349.1"/>
    </source>
</evidence>
<dbReference type="OrthoDB" id="2593559at2759"/>
<reference evidence="2 3" key="1">
    <citation type="journal article" date="2012" name="Proc. Natl. Acad. Sci. U.S.A.">
        <title>Comparative genomics of Ceriporiopsis subvermispora and Phanerochaete chrysosporium provide insight into selective ligninolysis.</title>
        <authorList>
            <person name="Fernandez-Fueyo E."/>
            <person name="Ruiz-Duenas F.J."/>
            <person name="Ferreira P."/>
            <person name="Floudas D."/>
            <person name="Hibbett D.S."/>
            <person name="Canessa P."/>
            <person name="Larrondo L.F."/>
            <person name="James T.Y."/>
            <person name="Seelenfreund D."/>
            <person name="Lobos S."/>
            <person name="Polanco R."/>
            <person name="Tello M."/>
            <person name="Honda Y."/>
            <person name="Watanabe T."/>
            <person name="Watanabe T."/>
            <person name="Ryu J.S."/>
            <person name="Kubicek C.P."/>
            <person name="Schmoll M."/>
            <person name="Gaskell J."/>
            <person name="Hammel K.E."/>
            <person name="St John F.J."/>
            <person name="Vanden Wymelenberg A."/>
            <person name="Sabat G."/>
            <person name="Splinter BonDurant S."/>
            <person name="Syed K."/>
            <person name="Yadav J.S."/>
            <person name="Doddapaneni H."/>
            <person name="Subramanian V."/>
            <person name="Lavin J.L."/>
            <person name="Oguiza J.A."/>
            <person name="Perez G."/>
            <person name="Pisabarro A.G."/>
            <person name="Ramirez L."/>
            <person name="Santoyo F."/>
            <person name="Master E."/>
            <person name="Coutinho P.M."/>
            <person name="Henrissat B."/>
            <person name="Lombard V."/>
            <person name="Magnuson J.K."/>
            <person name="Kuees U."/>
            <person name="Hori C."/>
            <person name="Igarashi K."/>
            <person name="Samejima M."/>
            <person name="Held B.W."/>
            <person name="Barry K.W."/>
            <person name="LaButti K.M."/>
            <person name="Lapidus A."/>
            <person name="Lindquist E.A."/>
            <person name="Lucas S.M."/>
            <person name="Riley R."/>
            <person name="Salamov A.A."/>
            <person name="Hoffmeister D."/>
            <person name="Schwenk D."/>
            <person name="Hadar Y."/>
            <person name="Yarden O."/>
            <person name="de Vries R.P."/>
            <person name="Wiebenga A."/>
            <person name="Stenlid J."/>
            <person name="Eastwood D."/>
            <person name="Grigoriev I.V."/>
            <person name="Berka R.M."/>
            <person name="Blanchette R.A."/>
            <person name="Kersten P."/>
            <person name="Martinez A.T."/>
            <person name="Vicuna R."/>
            <person name="Cullen D."/>
        </authorList>
    </citation>
    <scope>NUCLEOTIDE SEQUENCE [LARGE SCALE GENOMIC DNA]</scope>
    <source>
        <strain evidence="2 3">B</strain>
    </source>
</reference>
<name>M2PRV2_CERS8</name>
<dbReference type="HOGENOM" id="CLU_057152_0_0_1"/>
<keyword evidence="3" id="KW-1185">Reference proteome</keyword>
<feature type="domain" description="DUF7330" evidence="1">
    <location>
        <begin position="72"/>
        <end position="185"/>
    </location>
</feature>
<sequence length="293" mass="32019">MSITSAYSQNITPFRGTYYVDPVVPEVTPTLSKSDRMQRDAARAHHKNAKRAFGSWDVGHDSKRSCGKRKPQEINASFRTRHGAVTLDVAVVGTESGSPFISKDEKIPTRVMASSREGRVNVNLFEIHPGRCVDLDVTTRHGAITVFLPATFNGPIAFRTRRGREGITFLPEMARRTSIVRASDSEVLVVLTKSDSEHEPASTSHVQFQRTAGDDCALIGTRHGKILVGISGVDRLDTTVAPPSLLQKLGGLIESKVNTFLQTHAKAIEAKMLGMQDRTSVSRAVARARMAIS</sequence>
<proteinExistence type="predicted"/>
<evidence type="ECO:0000259" key="1">
    <source>
        <dbReference type="Pfam" id="PF24016"/>
    </source>
</evidence>
<protein>
    <recommendedName>
        <fullName evidence="1">DUF7330 domain-containing protein</fullName>
    </recommendedName>
</protein>
<dbReference type="Pfam" id="PF24016">
    <property type="entry name" value="DUF7330"/>
    <property type="match status" value="1"/>
</dbReference>
<dbReference type="AlphaFoldDB" id="M2PRV2"/>
<accession>M2PRV2</accession>
<dbReference type="EMBL" id="KB445794">
    <property type="protein sequence ID" value="EMD39349.1"/>
    <property type="molecule type" value="Genomic_DNA"/>
</dbReference>
<evidence type="ECO:0000313" key="3">
    <source>
        <dbReference type="Proteomes" id="UP000016930"/>
    </source>
</evidence>
<dbReference type="Proteomes" id="UP000016930">
    <property type="component" value="Unassembled WGS sequence"/>
</dbReference>
<gene>
    <name evidence="2" type="ORF">CERSUDRAFT_112989</name>
</gene>
<organism evidence="2 3">
    <name type="scientific">Ceriporiopsis subvermispora (strain B)</name>
    <name type="common">White-rot fungus</name>
    <name type="synonym">Gelatoporia subvermispora</name>
    <dbReference type="NCBI Taxonomy" id="914234"/>
    <lineage>
        <taxon>Eukaryota</taxon>
        <taxon>Fungi</taxon>
        <taxon>Dikarya</taxon>
        <taxon>Basidiomycota</taxon>
        <taxon>Agaricomycotina</taxon>
        <taxon>Agaricomycetes</taxon>
        <taxon>Polyporales</taxon>
        <taxon>Gelatoporiaceae</taxon>
        <taxon>Gelatoporia</taxon>
    </lineage>
</organism>
<dbReference type="InterPro" id="IPR055754">
    <property type="entry name" value="DUF7330"/>
</dbReference>